<name>A0A6H5IFR7_9HYME</name>
<dbReference type="EMBL" id="CADCXV010000828">
    <property type="protein sequence ID" value="CAB0036763.1"/>
    <property type="molecule type" value="Genomic_DNA"/>
</dbReference>
<evidence type="ECO:0000313" key="2">
    <source>
        <dbReference type="EMBL" id="CAB0036763.1"/>
    </source>
</evidence>
<proteinExistence type="predicted"/>
<dbReference type="OrthoDB" id="7475679at2759"/>
<feature type="region of interest" description="Disordered" evidence="1">
    <location>
        <begin position="62"/>
        <end position="104"/>
    </location>
</feature>
<keyword evidence="3" id="KW-1185">Reference proteome</keyword>
<reference evidence="2 3" key="1">
    <citation type="submission" date="2020-02" db="EMBL/GenBank/DDBJ databases">
        <authorList>
            <person name="Ferguson B K."/>
        </authorList>
    </citation>
    <scope>NUCLEOTIDE SEQUENCE [LARGE SCALE GENOMIC DNA]</scope>
</reference>
<gene>
    <name evidence="2" type="ORF">TBRA_LOCUS8615</name>
</gene>
<feature type="compositionally biased region" description="Basic and acidic residues" evidence="1">
    <location>
        <begin position="86"/>
        <end position="97"/>
    </location>
</feature>
<evidence type="ECO:0000256" key="1">
    <source>
        <dbReference type="SAM" id="MobiDB-lite"/>
    </source>
</evidence>
<sequence length="137" mass="14453">MNEDEPLDSSINASKFDATINGNESNTTINESNCTFNSECNITVIHVPLLATVVAVADDEGVDNKEGSNSGSEDVVGTPITTCKDFPNEGKDSKDGSDSGVEGCAVEPNRVRSFFSRASTEKAQNFNSALDLTGTKP</sequence>
<organism evidence="2 3">
    <name type="scientific">Trichogramma brassicae</name>
    <dbReference type="NCBI Taxonomy" id="86971"/>
    <lineage>
        <taxon>Eukaryota</taxon>
        <taxon>Metazoa</taxon>
        <taxon>Ecdysozoa</taxon>
        <taxon>Arthropoda</taxon>
        <taxon>Hexapoda</taxon>
        <taxon>Insecta</taxon>
        <taxon>Pterygota</taxon>
        <taxon>Neoptera</taxon>
        <taxon>Endopterygota</taxon>
        <taxon>Hymenoptera</taxon>
        <taxon>Apocrita</taxon>
        <taxon>Proctotrupomorpha</taxon>
        <taxon>Chalcidoidea</taxon>
        <taxon>Trichogrammatidae</taxon>
        <taxon>Trichogramma</taxon>
    </lineage>
</organism>
<dbReference type="Proteomes" id="UP000479190">
    <property type="component" value="Unassembled WGS sequence"/>
</dbReference>
<protein>
    <submittedName>
        <fullName evidence="2">Uncharacterized protein</fullName>
    </submittedName>
</protein>
<evidence type="ECO:0000313" key="3">
    <source>
        <dbReference type="Proteomes" id="UP000479190"/>
    </source>
</evidence>
<dbReference type="AlphaFoldDB" id="A0A6H5IFR7"/>
<accession>A0A6H5IFR7</accession>